<keyword evidence="4" id="KW-0862">Zinc</keyword>
<comment type="subcellular location">
    <subcellularLocation>
        <location evidence="1">Nucleus</location>
    </subcellularLocation>
</comment>
<dbReference type="InterPro" id="IPR050548">
    <property type="entry name" value="PcG_chromatin_remod_factors"/>
</dbReference>
<keyword evidence="10" id="KW-1185">Reference proteome</keyword>
<evidence type="ECO:0000256" key="1">
    <source>
        <dbReference type="ARBA" id="ARBA00004123"/>
    </source>
</evidence>
<comment type="caution">
    <text evidence="9">The sequence shown here is derived from an EMBL/GenBank/DDBJ whole genome shotgun (WGS) entry which is preliminary data.</text>
</comment>
<dbReference type="Pfam" id="PF00536">
    <property type="entry name" value="SAM_1"/>
    <property type="match status" value="1"/>
</dbReference>
<organism evidence="9 10">
    <name type="scientific">Goodea atripinnis</name>
    <dbReference type="NCBI Taxonomy" id="208336"/>
    <lineage>
        <taxon>Eukaryota</taxon>
        <taxon>Metazoa</taxon>
        <taxon>Chordata</taxon>
        <taxon>Craniata</taxon>
        <taxon>Vertebrata</taxon>
        <taxon>Euteleostomi</taxon>
        <taxon>Actinopterygii</taxon>
        <taxon>Neopterygii</taxon>
        <taxon>Teleostei</taxon>
        <taxon>Neoteleostei</taxon>
        <taxon>Acanthomorphata</taxon>
        <taxon>Ovalentaria</taxon>
        <taxon>Atherinomorphae</taxon>
        <taxon>Cyprinodontiformes</taxon>
        <taxon>Goodeidae</taxon>
        <taxon>Goodea</taxon>
    </lineage>
</organism>
<dbReference type="InterPro" id="IPR001660">
    <property type="entry name" value="SAM"/>
</dbReference>
<accession>A0ABV0MPZ8</accession>
<keyword evidence="5" id="KW-0238">DNA-binding</keyword>
<dbReference type="Gene3D" id="1.10.150.50">
    <property type="entry name" value="Transcription Factor, Ets-1"/>
    <property type="match status" value="1"/>
</dbReference>
<evidence type="ECO:0000256" key="3">
    <source>
        <dbReference type="ARBA" id="ARBA00022771"/>
    </source>
</evidence>
<dbReference type="InterPro" id="IPR013761">
    <property type="entry name" value="SAM/pointed_sf"/>
</dbReference>
<evidence type="ECO:0000256" key="6">
    <source>
        <dbReference type="ARBA" id="ARBA00023242"/>
    </source>
</evidence>
<evidence type="ECO:0000313" key="10">
    <source>
        <dbReference type="Proteomes" id="UP001476798"/>
    </source>
</evidence>
<evidence type="ECO:0000256" key="4">
    <source>
        <dbReference type="ARBA" id="ARBA00022833"/>
    </source>
</evidence>
<evidence type="ECO:0000256" key="2">
    <source>
        <dbReference type="ARBA" id="ARBA00022723"/>
    </source>
</evidence>
<dbReference type="PANTHER" id="PTHR12247">
    <property type="entry name" value="POLYCOMB GROUP PROTEIN"/>
    <property type="match status" value="1"/>
</dbReference>
<evidence type="ECO:0000259" key="8">
    <source>
        <dbReference type="PROSITE" id="PS51024"/>
    </source>
</evidence>
<dbReference type="EMBL" id="JAHRIO010010347">
    <property type="protein sequence ID" value="MEQ2161169.1"/>
    <property type="molecule type" value="Genomic_DNA"/>
</dbReference>
<dbReference type="PROSITE" id="PS51024">
    <property type="entry name" value="ZF_FCS"/>
    <property type="match status" value="1"/>
</dbReference>
<name>A0ABV0MPZ8_9TELE</name>
<dbReference type="PANTHER" id="PTHR12247:SF140">
    <property type="entry name" value="POLYHOMEOTIC HOMOLOG 1"/>
    <property type="match status" value="1"/>
</dbReference>
<proteinExistence type="predicted"/>
<dbReference type="SUPFAM" id="SSF47769">
    <property type="entry name" value="SAM/Pointed domain"/>
    <property type="match status" value="1"/>
</dbReference>
<dbReference type="InterPro" id="IPR038603">
    <property type="entry name" value="Znf_FCS_sf"/>
</dbReference>
<dbReference type="Pfam" id="PF21319">
    <property type="entry name" value="zf-FCS_1"/>
    <property type="match status" value="1"/>
</dbReference>
<sequence length="158" mass="17683">MPSSQRYASPYYPEQSLKSMKNILDQSLLLHYLHRFCFSSSDLLHSDPGPVCVPGGLRAGGAGVAAPSFLKCEYCKNFAPASQFRGTKRFCSMSCAKRYFTRMKHVKQCCEDLASQFLSQEIDGQALLLLKEEHLMSTMNIKLGPALKICAHINNLRD</sequence>
<gene>
    <name evidence="9" type="ORF">GOODEAATRI_007101</name>
</gene>
<keyword evidence="2" id="KW-0479">Metal-binding</keyword>
<keyword evidence="3 7" id="KW-0863">Zinc-finger</keyword>
<feature type="domain" description="FCS-type" evidence="8">
    <location>
        <begin position="63"/>
        <end position="97"/>
    </location>
</feature>
<evidence type="ECO:0000256" key="5">
    <source>
        <dbReference type="ARBA" id="ARBA00023125"/>
    </source>
</evidence>
<dbReference type="InterPro" id="IPR012313">
    <property type="entry name" value="Znf_FCS"/>
</dbReference>
<dbReference type="Gene3D" id="3.30.60.160">
    <property type="match status" value="1"/>
</dbReference>
<dbReference type="Proteomes" id="UP001476798">
    <property type="component" value="Unassembled WGS sequence"/>
</dbReference>
<reference evidence="9 10" key="1">
    <citation type="submission" date="2021-06" db="EMBL/GenBank/DDBJ databases">
        <authorList>
            <person name="Palmer J.M."/>
        </authorList>
    </citation>
    <scope>NUCLEOTIDE SEQUENCE [LARGE SCALE GENOMIC DNA]</scope>
    <source>
        <strain evidence="9 10">GA_2019</strain>
        <tissue evidence="9">Muscle</tissue>
    </source>
</reference>
<evidence type="ECO:0000313" key="9">
    <source>
        <dbReference type="EMBL" id="MEQ2161169.1"/>
    </source>
</evidence>
<evidence type="ECO:0000256" key="7">
    <source>
        <dbReference type="PROSITE-ProRule" id="PRU00367"/>
    </source>
</evidence>
<protein>
    <recommendedName>
        <fullName evidence="8">FCS-type domain-containing protein</fullName>
    </recommendedName>
</protein>
<keyword evidence="6" id="KW-0539">Nucleus</keyword>